<name>A0ABY3GLS1_9PSED</name>
<reference evidence="1 2" key="1">
    <citation type="submission" date="2019-06" db="EMBL/GenBank/DDBJ databases">
        <title>Pseudomonas bimorpha sp. nov. isolated from bovine raw milk and skim milk concentrate.</title>
        <authorList>
            <person name="Hofmann K."/>
            <person name="Huptas C."/>
            <person name="Doll E."/>
            <person name="Scherer S."/>
            <person name="Wenning M."/>
        </authorList>
    </citation>
    <scope>NUCLEOTIDE SEQUENCE [LARGE SCALE GENOMIC DNA]</scope>
    <source>
        <strain evidence="1 2">DSM 108989</strain>
    </source>
</reference>
<evidence type="ECO:0000313" key="1">
    <source>
        <dbReference type="EMBL" id="TWR92061.1"/>
    </source>
</evidence>
<sequence length="63" mass="7421">MIEIRELIIEARIEGGGTPASAVLDEQQVEQLRAEWRREMREALREAMRNREGEAPWRFLNGR</sequence>
<dbReference type="EMBL" id="VFIO01000001">
    <property type="protein sequence ID" value="TWR92061.1"/>
    <property type="molecule type" value="Genomic_DNA"/>
</dbReference>
<proteinExistence type="predicted"/>
<dbReference type="Proteomes" id="UP000318428">
    <property type="component" value="Unassembled WGS sequence"/>
</dbReference>
<comment type="caution">
    <text evidence="1">The sequence shown here is derived from an EMBL/GenBank/DDBJ whole genome shotgun (WGS) entry which is preliminary data.</text>
</comment>
<keyword evidence="2" id="KW-1185">Reference proteome</keyword>
<organism evidence="1 2">
    <name type="scientific">Pseudomonas saxonica</name>
    <dbReference type="NCBI Taxonomy" id="2600598"/>
    <lineage>
        <taxon>Bacteria</taxon>
        <taxon>Pseudomonadati</taxon>
        <taxon>Pseudomonadota</taxon>
        <taxon>Gammaproteobacteria</taxon>
        <taxon>Pseudomonadales</taxon>
        <taxon>Pseudomonadaceae</taxon>
        <taxon>Pseudomonas</taxon>
    </lineage>
</organism>
<dbReference type="RefSeq" id="WP_146383565.1">
    <property type="nucleotide sequence ID" value="NZ_VFIO01000001.1"/>
</dbReference>
<protein>
    <submittedName>
        <fullName evidence="1">Uncharacterized protein</fullName>
    </submittedName>
</protein>
<gene>
    <name evidence="1" type="ORF">FJD38_00115</name>
</gene>
<accession>A0ABY3GLS1</accession>
<evidence type="ECO:0000313" key="2">
    <source>
        <dbReference type="Proteomes" id="UP000318428"/>
    </source>
</evidence>
<dbReference type="InterPro" id="IPR045459">
    <property type="entry name" value="DUF5908"/>
</dbReference>
<dbReference type="Pfam" id="PF19265">
    <property type="entry name" value="DUF5908"/>
    <property type="match status" value="1"/>
</dbReference>